<comment type="caution">
    <text evidence="1">The sequence shown here is derived from an EMBL/GenBank/DDBJ whole genome shotgun (WGS) entry which is preliminary data.</text>
</comment>
<dbReference type="EMBL" id="MCFG01000042">
    <property type="protein sequence ID" value="ORX85031.1"/>
    <property type="molecule type" value="Genomic_DNA"/>
</dbReference>
<reference evidence="1 2" key="2">
    <citation type="submission" date="2016-08" db="EMBL/GenBank/DDBJ databases">
        <title>Pervasive Adenine N6-methylation of Active Genes in Fungi.</title>
        <authorList>
            <consortium name="DOE Joint Genome Institute"/>
            <person name="Mondo S.J."/>
            <person name="Dannebaum R.O."/>
            <person name="Kuo R.C."/>
            <person name="Labutti K."/>
            <person name="Haridas S."/>
            <person name="Kuo A."/>
            <person name="Salamov A."/>
            <person name="Ahrendt S.R."/>
            <person name="Lipzen A."/>
            <person name="Sullivan W."/>
            <person name="Andreopoulos W.B."/>
            <person name="Clum A."/>
            <person name="Lindquist E."/>
            <person name="Daum C."/>
            <person name="Ramamoorthy G.K."/>
            <person name="Gryganskyi A."/>
            <person name="Culley D."/>
            <person name="Magnuson J.K."/>
            <person name="James T.Y."/>
            <person name="O'Malley M.A."/>
            <person name="Stajich J.E."/>
            <person name="Spatafora J.W."/>
            <person name="Visel A."/>
            <person name="Grigoriev I.V."/>
        </authorList>
    </citation>
    <scope>NUCLEOTIDE SEQUENCE [LARGE SCALE GENOMIC DNA]</scope>
    <source>
        <strain evidence="1 2">S4</strain>
    </source>
</reference>
<keyword evidence="2" id="KW-1185">Reference proteome</keyword>
<dbReference type="AlphaFoldDB" id="A0A1Y1XGZ1"/>
<organism evidence="1 2">
    <name type="scientific">Anaeromyces robustus</name>
    <dbReference type="NCBI Taxonomy" id="1754192"/>
    <lineage>
        <taxon>Eukaryota</taxon>
        <taxon>Fungi</taxon>
        <taxon>Fungi incertae sedis</taxon>
        <taxon>Chytridiomycota</taxon>
        <taxon>Chytridiomycota incertae sedis</taxon>
        <taxon>Neocallimastigomycetes</taxon>
        <taxon>Neocallimastigales</taxon>
        <taxon>Neocallimastigaceae</taxon>
        <taxon>Anaeromyces</taxon>
    </lineage>
</organism>
<reference evidence="1 2" key="1">
    <citation type="submission" date="2016-08" db="EMBL/GenBank/DDBJ databases">
        <title>A Parts List for Fungal Cellulosomes Revealed by Comparative Genomics.</title>
        <authorList>
            <consortium name="DOE Joint Genome Institute"/>
            <person name="Haitjema C.H."/>
            <person name="Gilmore S.P."/>
            <person name="Henske J.K."/>
            <person name="Solomon K.V."/>
            <person name="De Groot R."/>
            <person name="Kuo A."/>
            <person name="Mondo S.J."/>
            <person name="Salamov A.A."/>
            <person name="Labutti K."/>
            <person name="Zhao Z."/>
            <person name="Chiniquy J."/>
            <person name="Barry K."/>
            <person name="Brewer H.M."/>
            <person name="Purvine S.O."/>
            <person name="Wright A.T."/>
            <person name="Boxma B."/>
            <person name="Van Alen T."/>
            <person name="Hackstein J.H."/>
            <person name="Baker S.E."/>
            <person name="Grigoriev I.V."/>
            <person name="O'Malley M.A."/>
        </authorList>
    </citation>
    <scope>NUCLEOTIDE SEQUENCE [LARGE SCALE GENOMIC DNA]</scope>
    <source>
        <strain evidence="1 2">S4</strain>
    </source>
</reference>
<proteinExistence type="predicted"/>
<sequence>MTTFTNSEIANDLKRKLAFLFLMINLKKTYEFSEIYENNNSINDDVIHYNLEEKYLERTYNHLKKKI</sequence>
<accession>A0A1Y1XGZ1</accession>
<name>A0A1Y1XGZ1_9FUNG</name>
<protein>
    <submittedName>
        <fullName evidence="1">Uncharacterized protein</fullName>
    </submittedName>
</protein>
<dbReference type="Proteomes" id="UP000193944">
    <property type="component" value="Unassembled WGS sequence"/>
</dbReference>
<evidence type="ECO:0000313" key="2">
    <source>
        <dbReference type="Proteomes" id="UP000193944"/>
    </source>
</evidence>
<evidence type="ECO:0000313" key="1">
    <source>
        <dbReference type="EMBL" id="ORX85031.1"/>
    </source>
</evidence>
<gene>
    <name evidence="1" type="ORF">BCR32DRAFT_276662</name>
</gene>